<gene>
    <name evidence="12" type="primary">trxA_3</name>
    <name evidence="12" type="ORF">Pmgp_03294</name>
</gene>
<dbReference type="PROSITE" id="PS51352">
    <property type="entry name" value="THIOREDOXIN_2"/>
    <property type="match status" value="1"/>
</dbReference>
<dbReference type="InterPro" id="IPR005746">
    <property type="entry name" value="Thioredoxin"/>
</dbReference>
<protein>
    <recommendedName>
        <fullName evidence="2 7">Thioredoxin</fullName>
    </recommendedName>
</protein>
<keyword evidence="3" id="KW-0813">Transport</keyword>
<dbReference type="PANTHER" id="PTHR45663">
    <property type="entry name" value="GEO12009P1"/>
    <property type="match status" value="1"/>
</dbReference>
<evidence type="ECO:0000313" key="13">
    <source>
        <dbReference type="Proteomes" id="UP000297597"/>
    </source>
</evidence>
<comment type="similarity">
    <text evidence="1 8">Belongs to the thioredoxin family.</text>
</comment>
<feature type="active site" description="Nucleophile" evidence="9">
    <location>
        <position position="34"/>
    </location>
</feature>
<dbReference type="GO" id="GO:0015035">
    <property type="term" value="F:protein-disulfide reductase activity"/>
    <property type="evidence" value="ECO:0007669"/>
    <property type="project" value="UniProtKB-UniRule"/>
</dbReference>
<keyword evidence="13" id="KW-1185">Reference proteome</keyword>
<comment type="caution">
    <text evidence="12">The sequence shown here is derived from an EMBL/GenBank/DDBJ whole genome shotgun (WGS) entry which is preliminary data.</text>
</comment>
<dbReference type="AlphaFoldDB" id="A0A4Y7RJQ4"/>
<feature type="site" description="Contributes to redox potential value" evidence="9">
    <location>
        <position position="36"/>
    </location>
</feature>
<keyword evidence="5 10" id="KW-1015">Disulfide bond</keyword>
<name>A0A4Y7RJQ4_9FIRM</name>
<dbReference type="NCBIfam" id="TIGR01068">
    <property type="entry name" value="thioredoxin"/>
    <property type="match status" value="1"/>
</dbReference>
<accession>A0A4Y7RJQ4</accession>
<dbReference type="PIRSF" id="PIRSF000077">
    <property type="entry name" value="Thioredoxin"/>
    <property type="match status" value="1"/>
</dbReference>
<organism evidence="12 13">
    <name type="scientific">Pelotomaculum propionicicum</name>
    <dbReference type="NCBI Taxonomy" id="258475"/>
    <lineage>
        <taxon>Bacteria</taxon>
        <taxon>Bacillati</taxon>
        <taxon>Bacillota</taxon>
        <taxon>Clostridia</taxon>
        <taxon>Eubacteriales</taxon>
        <taxon>Desulfotomaculaceae</taxon>
        <taxon>Pelotomaculum</taxon>
    </lineage>
</organism>
<dbReference type="GO" id="GO:0005737">
    <property type="term" value="C:cytoplasm"/>
    <property type="evidence" value="ECO:0007669"/>
    <property type="project" value="TreeGrafter"/>
</dbReference>
<dbReference type="RefSeq" id="WP_134215325.1">
    <property type="nucleotide sequence ID" value="NZ_QFFZ01000055.1"/>
</dbReference>
<dbReference type="SUPFAM" id="SSF52833">
    <property type="entry name" value="Thioredoxin-like"/>
    <property type="match status" value="1"/>
</dbReference>
<evidence type="ECO:0000256" key="10">
    <source>
        <dbReference type="PIRSR" id="PIRSR000077-4"/>
    </source>
</evidence>
<dbReference type="CDD" id="cd02947">
    <property type="entry name" value="TRX_family"/>
    <property type="match status" value="1"/>
</dbReference>
<dbReference type="PANTHER" id="PTHR45663:SF11">
    <property type="entry name" value="GEO12009P1"/>
    <property type="match status" value="1"/>
</dbReference>
<evidence type="ECO:0000313" key="12">
    <source>
        <dbReference type="EMBL" id="TEB09215.1"/>
    </source>
</evidence>
<dbReference type="PROSITE" id="PS00194">
    <property type="entry name" value="THIOREDOXIN_1"/>
    <property type="match status" value="1"/>
</dbReference>
<feature type="disulfide bond" description="Redox-active" evidence="10">
    <location>
        <begin position="34"/>
        <end position="37"/>
    </location>
</feature>
<feature type="domain" description="Thioredoxin" evidence="11">
    <location>
        <begin position="1"/>
        <end position="109"/>
    </location>
</feature>
<keyword evidence="6 10" id="KW-0676">Redox-active center</keyword>
<evidence type="ECO:0000256" key="7">
    <source>
        <dbReference type="NCBIfam" id="TIGR01068"/>
    </source>
</evidence>
<reference evidence="12 13" key="1">
    <citation type="journal article" date="2018" name="Environ. Microbiol.">
        <title>Novel energy conservation strategies and behaviour of Pelotomaculum schinkii driving syntrophic propionate catabolism.</title>
        <authorList>
            <person name="Hidalgo-Ahumada C.A.P."/>
            <person name="Nobu M.K."/>
            <person name="Narihiro T."/>
            <person name="Tamaki H."/>
            <person name="Liu W.T."/>
            <person name="Kamagata Y."/>
            <person name="Stams A.J.M."/>
            <person name="Imachi H."/>
            <person name="Sousa D.Z."/>
        </authorList>
    </citation>
    <scope>NUCLEOTIDE SEQUENCE [LARGE SCALE GENOMIC DNA]</scope>
    <source>
        <strain evidence="12 13">MGP</strain>
    </source>
</reference>
<evidence type="ECO:0000256" key="9">
    <source>
        <dbReference type="PIRSR" id="PIRSR000077-1"/>
    </source>
</evidence>
<feature type="site" description="Contributes to redox potential value" evidence="9">
    <location>
        <position position="35"/>
    </location>
</feature>
<evidence type="ECO:0000256" key="1">
    <source>
        <dbReference type="ARBA" id="ARBA00008987"/>
    </source>
</evidence>
<evidence type="ECO:0000256" key="4">
    <source>
        <dbReference type="ARBA" id="ARBA00022982"/>
    </source>
</evidence>
<evidence type="ECO:0000256" key="3">
    <source>
        <dbReference type="ARBA" id="ARBA00022448"/>
    </source>
</evidence>
<dbReference type="FunFam" id="3.40.30.10:FF:000001">
    <property type="entry name" value="Thioredoxin"/>
    <property type="match status" value="1"/>
</dbReference>
<keyword evidence="4" id="KW-0249">Electron transport</keyword>
<dbReference type="OrthoDB" id="9790390at2"/>
<evidence type="ECO:0000256" key="2">
    <source>
        <dbReference type="ARBA" id="ARBA00020570"/>
    </source>
</evidence>
<dbReference type="Gene3D" id="3.40.30.10">
    <property type="entry name" value="Glutaredoxin"/>
    <property type="match status" value="1"/>
</dbReference>
<dbReference type="PRINTS" id="PR00421">
    <property type="entry name" value="THIOREDOXIN"/>
</dbReference>
<dbReference type="InterPro" id="IPR013766">
    <property type="entry name" value="Thioredoxin_domain"/>
</dbReference>
<proteinExistence type="inferred from homology"/>
<evidence type="ECO:0000256" key="5">
    <source>
        <dbReference type="ARBA" id="ARBA00023157"/>
    </source>
</evidence>
<dbReference type="InterPro" id="IPR017937">
    <property type="entry name" value="Thioredoxin_CS"/>
</dbReference>
<dbReference type="InterPro" id="IPR036249">
    <property type="entry name" value="Thioredoxin-like_sf"/>
</dbReference>
<evidence type="ECO:0000259" key="11">
    <source>
        <dbReference type="PROSITE" id="PS51352"/>
    </source>
</evidence>
<dbReference type="EMBL" id="QFFZ01000055">
    <property type="protein sequence ID" value="TEB09215.1"/>
    <property type="molecule type" value="Genomic_DNA"/>
</dbReference>
<sequence>MASKNITMLKDDDFKKTISESTVPVLVDFWADWCGPCKMIGPVVEDIASEFAGKIKVGKLNVDENQEVPSSLKVISIPTLILFKNGQEVDRSIGYKTKDELSRFISKLL</sequence>
<dbReference type="Proteomes" id="UP000297597">
    <property type="component" value="Unassembled WGS sequence"/>
</dbReference>
<dbReference type="Pfam" id="PF00085">
    <property type="entry name" value="Thioredoxin"/>
    <property type="match status" value="1"/>
</dbReference>
<evidence type="ECO:0000256" key="6">
    <source>
        <dbReference type="ARBA" id="ARBA00023284"/>
    </source>
</evidence>
<evidence type="ECO:0000256" key="8">
    <source>
        <dbReference type="PIRNR" id="PIRNR000077"/>
    </source>
</evidence>
<feature type="active site" description="Nucleophile" evidence="9">
    <location>
        <position position="37"/>
    </location>
</feature>
<feature type="site" description="Deprotonates C-terminal active site Cys" evidence="9">
    <location>
        <position position="28"/>
    </location>
</feature>